<keyword evidence="3" id="KW-1185">Reference proteome</keyword>
<organism evidence="2 3">
    <name type="scientific">Diaporthe helianthi</name>
    <dbReference type="NCBI Taxonomy" id="158607"/>
    <lineage>
        <taxon>Eukaryota</taxon>
        <taxon>Fungi</taxon>
        <taxon>Dikarya</taxon>
        <taxon>Ascomycota</taxon>
        <taxon>Pezizomycotina</taxon>
        <taxon>Sordariomycetes</taxon>
        <taxon>Sordariomycetidae</taxon>
        <taxon>Diaporthales</taxon>
        <taxon>Diaporthaceae</taxon>
        <taxon>Diaporthe</taxon>
    </lineage>
</organism>
<comment type="caution">
    <text evidence="2">The sequence shown here is derived from an EMBL/GenBank/DDBJ whole genome shotgun (WGS) entry which is preliminary data.</text>
</comment>
<name>A0A2P5HN63_DIAHE</name>
<reference evidence="2" key="1">
    <citation type="submission" date="2017-09" db="EMBL/GenBank/DDBJ databases">
        <title>Polyketide synthases of a Diaporthe helianthi virulent isolate.</title>
        <authorList>
            <person name="Baroncelli R."/>
        </authorList>
    </citation>
    <scope>NUCLEOTIDE SEQUENCE [LARGE SCALE GENOMIC DNA]</scope>
    <source>
        <strain evidence="2">7/96</strain>
    </source>
</reference>
<sequence>MILGQERAKLRPAVNPKQCPAPDKKPQQAAEPDTQAYDSSGTKFSRKRSAGPRPKSSSSSRRHQNVRTGKVVAGHLADGDT</sequence>
<evidence type="ECO:0000313" key="3">
    <source>
        <dbReference type="Proteomes" id="UP000094444"/>
    </source>
</evidence>
<proteinExistence type="predicted"/>
<feature type="region of interest" description="Disordered" evidence="1">
    <location>
        <begin position="1"/>
        <end position="81"/>
    </location>
</feature>
<dbReference type="Proteomes" id="UP000094444">
    <property type="component" value="Unassembled WGS sequence"/>
</dbReference>
<gene>
    <name evidence="2" type="ORF">DHEL01_v209934</name>
</gene>
<protein>
    <submittedName>
        <fullName evidence="2">Uncharacterized protein</fullName>
    </submittedName>
</protein>
<evidence type="ECO:0000256" key="1">
    <source>
        <dbReference type="SAM" id="MobiDB-lite"/>
    </source>
</evidence>
<dbReference type="InParanoid" id="A0A2P5HN63"/>
<dbReference type="EMBL" id="MAVT02001199">
    <property type="protein sequence ID" value="POS71678.1"/>
    <property type="molecule type" value="Genomic_DNA"/>
</dbReference>
<evidence type="ECO:0000313" key="2">
    <source>
        <dbReference type="EMBL" id="POS71678.1"/>
    </source>
</evidence>
<dbReference type="AlphaFoldDB" id="A0A2P5HN63"/>
<accession>A0A2P5HN63</accession>